<keyword evidence="3" id="KW-0443">Lipid metabolism</keyword>
<dbReference type="EMBL" id="JAPFQN010000007">
    <property type="protein sequence ID" value="MCX2744965.1"/>
    <property type="molecule type" value="Genomic_DNA"/>
</dbReference>
<sequence>MNFLAHLYLSGDHQGIAVGNFIGDFVKGAEIFNYPHSIQEGIRLHRAIDEFTDSHETVLKSKKRLRKRHSHYAPVIVDIFYDHYLAALWSEYHDEKLHSFAQRNYQLLANHEEFLPPKTKHMLPFMVEQDWLTSYAEIDGIRRVMQGMSRRSSFANKIDSSVEDLLKDYDDYKSEFREFFPDLIKFSESYLNKKSG</sequence>
<evidence type="ECO:0000256" key="1">
    <source>
        <dbReference type="ARBA" id="ARBA00022516"/>
    </source>
</evidence>
<protein>
    <submittedName>
        <fullName evidence="4">ACP phosphodiesterase</fullName>
    </submittedName>
</protein>
<dbReference type="PANTHER" id="PTHR38764">
    <property type="entry name" value="ACYL CARRIER PROTEIN PHOSPHODIESTERASE"/>
    <property type="match status" value="1"/>
</dbReference>
<accession>A0ABT3RT63</accession>
<gene>
    <name evidence="4" type="ORF">OO013_13870</name>
</gene>
<comment type="caution">
    <text evidence="4">The sequence shown here is derived from an EMBL/GenBank/DDBJ whole genome shotgun (WGS) entry which is preliminary data.</text>
</comment>
<dbReference type="Pfam" id="PF04336">
    <property type="entry name" value="ACP_PD"/>
    <property type="match status" value="1"/>
</dbReference>
<keyword evidence="2" id="KW-0378">Hydrolase</keyword>
<dbReference type="Proteomes" id="UP001209885">
    <property type="component" value="Unassembled WGS sequence"/>
</dbReference>
<evidence type="ECO:0000256" key="2">
    <source>
        <dbReference type="ARBA" id="ARBA00022801"/>
    </source>
</evidence>
<dbReference type="InterPro" id="IPR007431">
    <property type="entry name" value="ACP_PD"/>
</dbReference>
<evidence type="ECO:0000256" key="3">
    <source>
        <dbReference type="ARBA" id="ARBA00023098"/>
    </source>
</evidence>
<dbReference type="PIRSF" id="PIRSF011489">
    <property type="entry name" value="DUF479"/>
    <property type="match status" value="1"/>
</dbReference>
<dbReference type="PANTHER" id="PTHR38764:SF1">
    <property type="entry name" value="ACYL CARRIER PROTEIN PHOSPHODIESTERASE"/>
    <property type="match status" value="1"/>
</dbReference>
<evidence type="ECO:0000313" key="4">
    <source>
        <dbReference type="EMBL" id="MCX2744965.1"/>
    </source>
</evidence>
<keyword evidence="1" id="KW-0444">Lipid biosynthesis</keyword>
<reference evidence="4 5" key="1">
    <citation type="submission" date="2022-11" db="EMBL/GenBank/DDBJ databases">
        <title>The characterization of three novel Bacteroidetes species and genomic analysis of their roles in tidal elemental geochemical cycles.</title>
        <authorList>
            <person name="Ma K."/>
        </authorList>
    </citation>
    <scope>NUCLEOTIDE SEQUENCE [LARGE SCALE GENOMIC DNA]</scope>
    <source>
        <strain evidence="4 5">M17</strain>
    </source>
</reference>
<proteinExistence type="predicted"/>
<name>A0ABT3RT63_9BACT</name>
<dbReference type="RefSeq" id="WP_266057517.1">
    <property type="nucleotide sequence ID" value="NZ_JAPFQN010000007.1"/>
</dbReference>
<organism evidence="4 5">
    <name type="scientific">Mangrovivirga halotolerans</name>
    <dbReference type="NCBI Taxonomy" id="2993936"/>
    <lineage>
        <taxon>Bacteria</taxon>
        <taxon>Pseudomonadati</taxon>
        <taxon>Bacteroidota</taxon>
        <taxon>Cytophagia</taxon>
        <taxon>Cytophagales</taxon>
        <taxon>Mangrovivirgaceae</taxon>
        <taxon>Mangrovivirga</taxon>
    </lineage>
</organism>
<keyword evidence="5" id="KW-1185">Reference proteome</keyword>
<evidence type="ECO:0000313" key="5">
    <source>
        <dbReference type="Proteomes" id="UP001209885"/>
    </source>
</evidence>